<dbReference type="InterPro" id="IPR032821">
    <property type="entry name" value="PKS_assoc"/>
</dbReference>
<comment type="caution">
    <text evidence="9">The sequence shown here is derived from an EMBL/GenBank/DDBJ whole genome shotgun (WGS) entry which is preliminary data.</text>
</comment>
<dbReference type="GO" id="GO:0016787">
    <property type="term" value="F:hydrolase activity"/>
    <property type="evidence" value="ECO:0007669"/>
    <property type="project" value="UniProtKB-KW"/>
</dbReference>
<dbReference type="InterPro" id="IPR014043">
    <property type="entry name" value="Acyl_transferase_dom"/>
</dbReference>
<evidence type="ECO:0000256" key="3">
    <source>
        <dbReference type="ARBA" id="ARBA00022679"/>
    </source>
</evidence>
<evidence type="ECO:0000259" key="7">
    <source>
        <dbReference type="PROSITE" id="PS52004"/>
    </source>
</evidence>
<evidence type="ECO:0000256" key="5">
    <source>
        <dbReference type="ARBA" id="ARBA00023315"/>
    </source>
</evidence>
<keyword evidence="10" id="KW-1185">Reference proteome</keyword>
<dbReference type="PANTHER" id="PTHR43775:SF29">
    <property type="entry name" value="ASPERFURANONE POLYKETIDE SYNTHASE AFOG-RELATED"/>
    <property type="match status" value="1"/>
</dbReference>
<organism evidence="9 10">
    <name type="scientific">Penicillium brevicompactum</name>
    <dbReference type="NCBI Taxonomy" id="5074"/>
    <lineage>
        <taxon>Eukaryota</taxon>
        <taxon>Fungi</taxon>
        <taxon>Dikarya</taxon>
        <taxon>Ascomycota</taxon>
        <taxon>Pezizomycotina</taxon>
        <taxon>Eurotiomycetes</taxon>
        <taxon>Eurotiomycetidae</taxon>
        <taxon>Eurotiales</taxon>
        <taxon>Aspergillaceae</taxon>
        <taxon>Penicillium</taxon>
    </lineage>
</organism>
<evidence type="ECO:0000256" key="2">
    <source>
        <dbReference type="ARBA" id="ARBA00022553"/>
    </source>
</evidence>
<evidence type="ECO:0000313" key="10">
    <source>
        <dbReference type="Proteomes" id="UP001148299"/>
    </source>
</evidence>
<dbReference type="SUPFAM" id="SSF55048">
    <property type="entry name" value="Probable ACP-binding domain of malonyl-CoA ACP transacylase"/>
    <property type="match status" value="1"/>
</dbReference>
<dbReference type="GO" id="GO:0031177">
    <property type="term" value="F:phosphopantetheine binding"/>
    <property type="evidence" value="ECO:0007669"/>
    <property type="project" value="InterPro"/>
</dbReference>
<dbReference type="InterPro" id="IPR020841">
    <property type="entry name" value="PKS_Beta-ketoAc_synthase_dom"/>
</dbReference>
<dbReference type="GO" id="GO:0030639">
    <property type="term" value="P:polyketide biosynthetic process"/>
    <property type="evidence" value="ECO:0007669"/>
    <property type="project" value="UniProtKB-ARBA"/>
</dbReference>
<dbReference type="InterPro" id="IPR016039">
    <property type="entry name" value="Thiolase-like"/>
</dbReference>
<dbReference type="SUPFAM" id="SSF51735">
    <property type="entry name" value="NAD(P)-binding Rossmann-fold domains"/>
    <property type="match status" value="2"/>
</dbReference>
<dbReference type="Gene3D" id="3.40.47.10">
    <property type="match status" value="1"/>
</dbReference>
<dbReference type="Gene3D" id="3.90.180.10">
    <property type="entry name" value="Medium-chain alcohol dehydrogenases, catalytic domain"/>
    <property type="match status" value="1"/>
</dbReference>
<dbReference type="Pfam" id="PF23114">
    <property type="entry name" value="NAD-bd_HRPKS_sdrA"/>
    <property type="match status" value="1"/>
</dbReference>
<dbReference type="SUPFAM" id="SSF50129">
    <property type="entry name" value="GroES-like"/>
    <property type="match status" value="1"/>
</dbReference>
<dbReference type="Pfam" id="PF14765">
    <property type="entry name" value="PS-DH"/>
    <property type="match status" value="1"/>
</dbReference>
<dbReference type="Pfam" id="PF00109">
    <property type="entry name" value="ketoacyl-synt"/>
    <property type="match status" value="1"/>
</dbReference>
<dbReference type="Gene3D" id="1.10.1200.10">
    <property type="entry name" value="ACP-like"/>
    <property type="match status" value="1"/>
</dbReference>
<evidence type="ECO:0000313" key="9">
    <source>
        <dbReference type="EMBL" id="KAJ5362645.1"/>
    </source>
</evidence>
<dbReference type="PROSITE" id="PS52004">
    <property type="entry name" value="KS3_2"/>
    <property type="match status" value="1"/>
</dbReference>
<keyword evidence="4" id="KW-0511">Multifunctional enzyme</keyword>
<feature type="region of interest" description="C-terminal hotdog fold" evidence="6">
    <location>
        <begin position="1155"/>
        <end position="1316"/>
    </location>
</feature>
<evidence type="ECO:0000256" key="6">
    <source>
        <dbReference type="PROSITE-ProRule" id="PRU01363"/>
    </source>
</evidence>
<dbReference type="Gene3D" id="3.40.50.150">
    <property type="entry name" value="Vaccinia Virus protein VP39"/>
    <property type="match status" value="1"/>
</dbReference>
<dbReference type="Gene3D" id="3.40.366.10">
    <property type="entry name" value="Malonyl-Coenzyme A Acyl Carrier Protein, domain 2"/>
    <property type="match status" value="1"/>
</dbReference>
<dbReference type="GO" id="GO:0004312">
    <property type="term" value="F:fatty acid synthase activity"/>
    <property type="evidence" value="ECO:0007669"/>
    <property type="project" value="TreeGrafter"/>
</dbReference>
<dbReference type="SMART" id="SM00822">
    <property type="entry name" value="PKS_KR"/>
    <property type="match status" value="1"/>
</dbReference>
<keyword evidence="1" id="KW-0596">Phosphopantetheine</keyword>
<dbReference type="SUPFAM" id="SSF53901">
    <property type="entry name" value="Thiolase-like"/>
    <property type="match status" value="1"/>
</dbReference>
<dbReference type="GO" id="GO:0006633">
    <property type="term" value="P:fatty acid biosynthetic process"/>
    <property type="evidence" value="ECO:0007669"/>
    <property type="project" value="TreeGrafter"/>
</dbReference>
<dbReference type="InterPro" id="IPR001227">
    <property type="entry name" value="Ac_transferase_dom_sf"/>
</dbReference>
<dbReference type="SMART" id="SM00823">
    <property type="entry name" value="PKS_PP"/>
    <property type="match status" value="1"/>
</dbReference>
<dbReference type="SMART" id="SM00825">
    <property type="entry name" value="PKS_KS"/>
    <property type="match status" value="1"/>
</dbReference>
<dbReference type="Proteomes" id="UP001148299">
    <property type="component" value="Unassembled WGS sequence"/>
</dbReference>
<dbReference type="CDD" id="cd00833">
    <property type="entry name" value="PKS"/>
    <property type="match status" value="1"/>
</dbReference>
<feature type="active site" description="Proton acceptor; for dehydratase activity" evidence="6">
    <location>
        <position position="1035"/>
    </location>
</feature>
<dbReference type="SUPFAM" id="SSF47336">
    <property type="entry name" value="ACP-like"/>
    <property type="match status" value="1"/>
</dbReference>
<dbReference type="InterPro" id="IPR014030">
    <property type="entry name" value="Ketoacyl_synth_N"/>
</dbReference>
<reference evidence="9" key="1">
    <citation type="submission" date="2022-12" db="EMBL/GenBank/DDBJ databases">
        <authorList>
            <person name="Petersen C."/>
        </authorList>
    </citation>
    <scope>NUCLEOTIDE SEQUENCE</scope>
    <source>
        <strain evidence="9">IBT 35675</strain>
    </source>
</reference>
<name>A0A9W9RLX8_PENBR</name>
<dbReference type="InterPro" id="IPR014031">
    <property type="entry name" value="Ketoacyl_synth_C"/>
</dbReference>
<dbReference type="InterPro" id="IPR020807">
    <property type="entry name" value="PKS_DH"/>
</dbReference>
<evidence type="ECO:0000256" key="1">
    <source>
        <dbReference type="ARBA" id="ARBA00022450"/>
    </source>
</evidence>
<gene>
    <name evidence="9" type="ORF">N7541_003489</name>
</gene>
<keyword evidence="9" id="KW-0378">Hydrolase</keyword>
<dbReference type="InterPro" id="IPR013968">
    <property type="entry name" value="PKS_KR"/>
</dbReference>
<feature type="domain" description="PKS/mFAS DH" evidence="8">
    <location>
        <begin position="1003"/>
        <end position="1316"/>
    </location>
</feature>
<dbReference type="Pfam" id="PF00698">
    <property type="entry name" value="Acyl_transf_1"/>
    <property type="match status" value="1"/>
</dbReference>
<dbReference type="InterPro" id="IPR050091">
    <property type="entry name" value="PKS_NRPS_Biosynth_Enz"/>
</dbReference>
<dbReference type="InterPro" id="IPR049552">
    <property type="entry name" value="PKS_DH_N"/>
</dbReference>
<dbReference type="InterPro" id="IPR049900">
    <property type="entry name" value="PKS_mFAS_DH"/>
</dbReference>
<dbReference type="CDD" id="cd05195">
    <property type="entry name" value="enoyl_red"/>
    <property type="match status" value="1"/>
</dbReference>
<proteinExistence type="predicted"/>
<dbReference type="Pfam" id="PF16197">
    <property type="entry name" value="KAsynt_C_assoc"/>
    <property type="match status" value="1"/>
</dbReference>
<accession>A0A9W9RLX8</accession>
<dbReference type="SUPFAM" id="SSF52151">
    <property type="entry name" value="FabD/lysophospholipase-like"/>
    <property type="match status" value="1"/>
</dbReference>
<dbReference type="Pfam" id="PF02801">
    <property type="entry name" value="Ketoacyl-synt_C"/>
    <property type="match status" value="1"/>
</dbReference>
<keyword evidence="3 9" id="KW-0808">Transferase</keyword>
<dbReference type="Gene3D" id="3.10.129.110">
    <property type="entry name" value="Polyketide synthase dehydratase"/>
    <property type="match status" value="1"/>
</dbReference>
<dbReference type="InterPro" id="IPR049551">
    <property type="entry name" value="PKS_DH_C"/>
</dbReference>
<dbReference type="Pfam" id="PF08240">
    <property type="entry name" value="ADH_N"/>
    <property type="match status" value="1"/>
</dbReference>
<dbReference type="InterPro" id="IPR016036">
    <property type="entry name" value="Malonyl_transacylase_ACP-bd"/>
</dbReference>
<dbReference type="SMART" id="SM00829">
    <property type="entry name" value="PKS_ER"/>
    <property type="match status" value="1"/>
</dbReference>
<reference evidence="9" key="2">
    <citation type="journal article" date="2023" name="IMA Fungus">
        <title>Comparative genomic study of the Penicillium genus elucidates a diverse pangenome and 15 lateral gene transfer events.</title>
        <authorList>
            <person name="Petersen C."/>
            <person name="Sorensen T."/>
            <person name="Nielsen M.R."/>
            <person name="Sondergaard T.E."/>
            <person name="Sorensen J.L."/>
            <person name="Fitzpatrick D.A."/>
            <person name="Frisvad J.C."/>
            <person name="Nielsen K.L."/>
        </authorList>
    </citation>
    <scope>NUCLEOTIDE SEQUENCE</scope>
    <source>
        <strain evidence="9">IBT 35675</strain>
    </source>
</reference>
<dbReference type="InterPro" id="IPR042104">
    <property type="entry name" value="PKS_dehydratase_sf"/>
</dbReference>
<dbReference type="InterPro" id="IPR057326">
    <property type="entry name" value="KR_dom"/>
</dbReference>
<dbReference type="PROSITE" id="PS52019">
    <property type="entry name" value="PKS_MFAS_DH"/>
    <property type="match status" value="1"/>
</dbReference>
<feature type="region of interest" description="N-terminal hotdog fold" evidence="6">
    <location>
        <begin position="1003"/>
        <end position="1133"/>
    </location>
</feature>
<evidence type="ECO:0000259" key="8">
    <source>
        <dbReference type="PROSITE" id="PS52019"/>
    </source>
</evidence>
<keyword evidence="2" id="KW-0597">Phosphoprotein</keyword>
<dbReference type="InterPro" id="IPR011032">
    <property type="entry name" value="GroES-like_sf"/>
</dbReference>
<sequence>MPNHAMSEKRLSEDDLASLAAKSCIPIAIVGIGFRGPAEAKNVNRLLEMIVNGREAWSPIPAKRWNNKAFYHPDNARHGSINVEGGHFLEEDISVFDAPFFNMTGDEAAAMDPQQRLLLEVTYEGLENAGIPLNKIAGTNTSCFVGSFSADYTDLLLRDPDCVPMYQCTNAGQSRAMTANRLSYFFDLKGPSVTVDTACSGSLVALHLACQSLQTGDATTAIAAGVNLILSHEFMSTMSMMRFLSPDGRCHTFDEKANGYARGEAAGCLILKPLAKALHDGNTIRAVIRGTGSNQDGRTAGIALPSRVAQENLIRSVYARTGLDPSQTDFVEAHGTGTQAGDPLETKAISEVFGAGRPTDNPVRIGSIKTNVGHLEGASGVAGVIKAVMMLENRMFLPNRNFEKLNPHIHLYEWNLKIQLVAEPWETTGPRRISVNSFGYGGSNAHVIIEEAKSYLSEVGCDTICPLAEVRREQQDTNSPASSSEPPRVYLLSGFDEASCARQMQSLHTYILRTKNESTSEFLDNLAFTVNERRTLFPWKAAVVGSTIEDLAASLSRKTKARSSIQRPRIGYVFTGQGAQWPGMGRELLQAYPVFQSSIFDIDTYLKEIGCKFQVKGLQPIPVDSSNLTCLVTEEIMTPPEQSNINHPSLSQTACTALQIALVDLLRSWGVYPDSVTGHSSGEIAAAYAAGSLSMKDAMSVAYYRGVVASQLLDGSAKGAMMAVGLSVEETQAYLDRFSPTDSLVVACINSPSSVTVSGNEKSIDMLAQMLKGQSVFHRRLEVGVAYHSPHMERVAEQYSSFIHHVQVLKLTGSEELNSDSPTPRFFSSVSGTLLPTDHLDYKYWVSNLTGRVNFADALKALCFETQGQRERLVGLSRIKKVKTAQKPSVDCLIEIGPHSALAGPIRQIIRADTKLSSADILYVNLLTRNANAVTTAISAAATVATLNYPVNFGAVNRPKQPTGQGQLELLVDLPPYSWDHTRSYWAEPRLSKMYRNRPTPRLDLIGAPDNMACPTEPRWRNHLRTSELPWLLDHKIQGSIVFPAAGYLAMAIDAAKQITKNDENSPTYLLQGVEIKTALVITERSAVEIMMSLHKPEYHRSDLFNFRIYSISPDNRWTEHCSGWVGRQKTYGTSKDGAEDADDYVMVPLGAEVHGVSVIDIKSFYEKLQSCGLEYGPCFKNLTEARVTQDGSCFAEITVPDTKSVMPAAFQHDSMIHPCLLDSIFHTILAALPVGNGVEEGPVIPVSIGEMTVSSRLNCLPGEKMSTCTHVRPASGNNARACIVVMECNDKRFEMEPSISIRGLRCARLSRLENSSSSKRETGMIYRIDWKPDFSFLESRNGSTILGSSQHQEDPGLAEKEHWAAEFIRNALKEVSPKEAMALDISHRRLWCYFQDVLERYDKDNLPGSGVEDTGSAHIGHLLQKVGSNLVNIIRNQVDYSTVVEDEKWLLEYWNMFATDTSYQAAANYIELIGHKNPDISIIEFGVGTGQISEIFLKHLVTSDGTSRLSKYTFAHESASVNEQASKKLEPWTGRVECKLLDLRTQLSQQGVEHGSFDVIILPHGLCTARCEQDALSKIYDLLSPSGCLIAINPFDPRESVVKSVLFGALHCLSADEFCLGQGGWTEGQWSEILSAAKFTAVDIFAEKDSHKSHQFIVAKKNRLELSAPSIAIIDESKSDKTGNILLDQIKKLSPKVNFTDIRSVDPREQICLVLDIERSSLLANCNETTLEKIKSVFMHSAGVLWVTRGGTIEPKTPDAGLVYGFARTARAESGVQSIITLDLDAQNCLPDKEAGEMIFKLLVSRVLRRIADSDTEYAERNGVLFIPRVVDHSLANDTLASIDDTECVSTQWFQESDHPVRLSRKSDAPGFVPDHKLSKIPSDNVEISVRSFALSQGDILKDLEYWDQDETLGIECSGVVSKVGSGVHSVAVGDRVACLGSGTARSLYRDRASAFQKIRDDMTFDIASCIPLAYTTALYVVNHVAAVGSEENVLIHNAGSSFGQAIVDICLFNRSRVFASVRDLHEKHALVSAYGLPAEQVFVHGEMDIVRCLLRLTDGKKANVVLTLDGPEEDDTRSCTAPFGRVVQLQTAMSKGREWSCLQNATVSVLNIFEFHRDRKDLVADLWSKVGQLFLDQQLRGPASMKMYPLLSVHEAIDATATQQQVVVSAVPNDTVKVTIPKDPHPLFHDHASYILVGGLGGIGQQIALWMAQNGAKSLIFINRSGGTKAQSKAIVKDLMESGVQVTIRACDISNAPEVGRVFDDLSKCAPPIRGVIQAAMVLKDTHIEKMQMEDYQTVIGPKHLGTWNLHRTLPSDLDFFVMLSSISGVIGNATQAAYASACAFQDSFAAYRNSLGLTAISLDLGVITDAGYLAENKELAKKMKRQGFHGTDTKALLSLIRVALAKPQKNMSQMITGLGQWKEGESLGNFDEAVFSHFRHKFGSPSQVSRSPLETLKVNLGAAKTTEQAATVVCEMITNKLASHLSIPVENIDPSNRVSEYGVDSHVAIELRDWISRSMACNVPILEILAKSLTDLSFKVASEINRDDEE</sequence>
<dbReference type="Pfam" id="PF23297">
    <property type="entry name" value="ACP_SdgA_C"/>
    <property type="match status" value="1"/>
</dbReference>
<protein>
    <submittedName>
        <fullName evidence="9">Acyl transferase/acyl hydrolase/lysophospholipase</fullName>
    </submittedName>
</protein>
<dbReference type="GO" id="GO:1901336">
    <property type="term" value="P:lactone biosynthetic process"/>
    <property type="evidence" value="ECO:0007669"/>
    <property type="project" value="UniProtKB-ARBA"/>
</dbReference>
<dbReference type="GO" id="GO:0016491">
    <property type="term" value="F:oxidoreductase activity"/>
    <property type="evidence" value="ECO:0007669"/>
    <property type="project" value="InterPro"/>
</dbReference>
<dbReference type="InterPro" id="IPR029063">
    <property type="entry name" value="SAM-dependent_MTases_sf"/>
</dbReference>
<dbReference type="InterPro" id="IPR056501">
    <property type="entry name" value="NAD-bd_HRPKS_sdrA"/>
</dbReference>
<dbReference type="InterPro" id="IPR016035">
    <property type="entry name" value="Acyl_Trfase/lysoPLipase"/>
</dbReference>
<keyword evidence="5" id="KW-0012">Acyltransferase</keyword>
<feature type="active site" description="Proton donor; for dehydratase activity" evidence="6">
    <location>
        <position position="1223"/>
    </location>
</feature>
<dbReference type="Pfam" id="PF21089">
    <property type="entry name" value="PKS_DH_N"/>
    <property type="match status" value="1"/>
</dbReference>
<dbReference type="InterPro" id="IPR036291">
    <property type="entry name" value="NAD(P)-bd_dom_sf"/>
</dbReference>
<dbReference type="Gene3D" id="3.40.50.720">
    <property type="entry name" value="NAD(P)-binding Rossmann-like Domain"/>
    <property type="match status" value="2"/>
</dbReference>
<dbReference type="Pfam" id="PF08659">
    <property type="entry name" value="KR"/>
    <property type="match status" value="1"/>
</dbReference>
<dbReference type="InterPro" id="IPR020843">
    <property type="entry name" value="ER"/>
</dbReference>
<feature type="domain" description="Ketosynthase family 3 (KS3)" evidence="7">
    <location>
        <begin position="24"/>
        <end position="451"/>
    </location>
</feature>
<dbReference type="InterPro" id="IPR020806">
    <property type="entry name" value="PKS_PP-bd"/>
</dbReference>
<dbReference type="SMART" id="SM00826">
    <property type="entry name" value="PKS_DH"/>
    <property type="match status" value="1"/>
</dbReference>
<evidence type="ECO:0000256" key="4">
    <source>
        <dbReference type="ARBA" id="ARBA00023268"/>
    </source>
</evidence>
<dbReference type="InterPro" id="IPR013154">
    <property type="entry name" value="ADH-like_N"/>
</dbReference>
<dbReference type="EMBL" id="JAPZBR010000002">
    <property type="protein sequence ID" value="KAJ5362645.1"/>
    <property type="molecule type" value="Genomic_DNA"/>
</dbReference>
<dbReference type="InterPro" id="IPR009081">
    <property type="entry name" value="PP-bd_ACP"/>
</dbReference>
<dbReference type="SMART" id="SM00827">
    <property type="entry name" value="PKS_AT"/>
    <property type="match status" value="1"/>
</dbReference>
<dbReference type="PANTHER" id="PTHR43775">
    <property type="entry name" value="FATTY ACID SYNTHASE"/>
    <property type="match status" value="1"/>
</dbReference>
<dbReference type="SUPFAM" id="SSF53335">
    <property type="entry name" value="S-adenosyl-L-methionine-dependent methyltransferases"/>
    <property type="match status" value="1"/>
</dbReference>
<dbReference type="InterPro" id="IPR036736">
    <property type="entry name" value="ACP-like_sf"/>
</dbReference>